<dbReference type="EMBL" id="ML736179">
    <property type="protein sequence ID" value="KAE8380645.1"/>
    <property type="molecule type" value="Genomic_DNA"/>
</dbReference>
<dbReference type="GO" id="GO:0016747">
    <property type="term" value="F:acyltransferase activity, transferring groups other than amino-acyl groups"/>
    <property type="evidence" value="ECO:0007669"/>
    <property type="project" value="InterPro"/>
</dbReference>
<name>A0A5N7BFT4_9EURO</name>
<evidence type="ECO:0000259" key="2">
    <source>
        <dbReference type="PROSITE" id="PS51186"/>
    </source>
</evidence>
<dbReference type="SUPFAM" id="SSF55729">
    <property type="entry name" value="Acyl-CoA N-acyltransferases (Nat)"/>
    <property type="match status" value="1"/>
</dbReference>
<feature type="compositionally biased region" description="Polar residues" evidence="1">
    <location>
        <begin position="35"/>
        <end position="48"/>
    </location>
</feature>
<dbReference type="OrthoDB" id="2129362at2759"/>
<protein>
    <recommendedName>
        <fullName evidence="2">N-acetyltransferase domain-containing protein</fullName>
    </recommendedName>
</protein>
<sequence>MTTSEESDVVVLQRKSKVSKTDVETTPAAPDTSIDKTNQCILSPSQSRQADDKVASNIQKNTRQKNTPANNGNPPTHNEPAQKEDLPSSKEEALEELNRLRAQIVRQAHLDRFKDLDYPTANPEILKRCRTGPGTDPGSEFYLSVTKCRLAPMQSASVPRTTALSSSGGHEIIKPSVSGVPEIAAPWENYEVSPAVYPIVKDGELSLSSEPTDEQKHILAQLAQTVGLQIGTDNQNTGSGQQQKHSWKDIYYANWEYYPHACSSSYEAFRDWFRRWLDGTIQTCCYADIFHCAFFDGTAHPDGTRTMYIPDLEGQVTLLDMDDKESRLHHHETVQGYCHNWELHNKRERDEEQLRRKIAREHYLEGMRNFPQPSTTVLKENAYIRPVGVGDVPGLLEIFNWYAQNSPLSNHIETLEAGDIRQCIDDCVEEKLPFIVAVERRVRARASRGPEKILGYALATDYLGRKTSGRFTADLELFVKPGHTRKGIGKCLMDKLLEVCDPTYIPKRGYFFDCNTEDRAGYWAGGQRRLGRLIFAVSYPSDKRSTYCWVEDWLKRQYDFKEQGRLKGARVKFNHFLNVTYLVRNVGYHSGDRFDS</sequence>
<evidence type="ECO:0000313" key="3">
    <source>
        <dbReference type="EMBL" id="KAE8380645.1"/>
    </source>
</evidence>
<organism evidence="3 4">
    <name type="scientific">Aspergillus bertholletiae</name>
    <dbReference type="NCBI Taxonomy" id="1226010"/>
    <lineage>
        <taxon>Eukaryota</taxon>
        <taxon>Fungi</taxon>
        <taxon>Dikarya</taxon>
        <taxon>Ascomycota</taxon>
        <taxon>Pezizomycotina</taxon>
        <taxon>Eurotiomycetes</taxon>
        <taxon>Eurotiomycetidae</taxon>
        <taxon>Eurotiales</taxon>
        <taxon>Aspergillaceae</taxon>
        <taxon>Aspergillus</taxon>
        <taxon>Aspergillus subgen. Circumdati</taxon>
    </lineage>
</organism>
<dbReference type="AlphaFoldDB" id="A0A5N7BFT4"/>
<dbReference type="InterPro" id="IPR000182">
    <property type="entry name" value="GNAT_dom"/>
</dbReference>
<feature type="compositionally biased region" description="Basic and acidic residues" evidence="1">
    <location>
        <begin position="80"/>
        <end position="93"/>
    </location>
</feature>
<dbReference type="Proteomes" id="UP000326198">
    <property type="component" value="Unassembled WGS sequence"/>
</dbReference>
<dbReference type="InterPro" id="IPR016181">
    <property type="entry name" value="Acyl_CoA_acyltransferase"/>
</dbReference>
<accession>A0A5N7BFT4</accession>
<feature type="region of interest" description="Disordered" evidence="1">
    <location>
        <begin position="1"/>
        <end position="93"/>
    </location>
</feature>
<keyword evidence="4" id="KW-1185">Reference proteome</keyword>
<feature type="compositionally biased region" description="Polar residues" evidence="1">
    <location>
        <begin position="56"/>
        <end position="76"/>
    </location>
</feature>
<gene>
    <name evidence="3" type="ORF">BDV26DRAFT_279405</name>
</gene>
<proteinExistence type="predicted"/>
<evidence type="ECO:0000313" key="4">
    <source>
        <dbReference type="Proteomes" id="UP000326198"/>
    </source>
</evidence>
<reference evidence="3 4" key="1">
    <citation type="submission" date="2019-04" db="EMBL/GenBank/DDBJ databases">
        <title>Friends and foes A comparative genomics studyof 23 Aspergillus species from section Flavi.</title>
        <authorList>
            <consortium name="DOE Joint Genome Institute"/>
            <person name="Kjaerbolling I."/>
            <person name="Vesth T."/>
            <person name="Frisvad J.C."/>
            <person name="Nybo J.L."/>
            <person name="Theobald S."/>
            <person name="Kildgaard S."/>
            <person name="Isbrandt T."/>
            <person name="Kuo A."/>
            <person name="Sato A."/>
            <person name="Lyhne E.K."/>
            <person name="Kogle M.E."/>
            <person name="Wiebenga A."/>
            <person name="Kun R.S."/>
            <person name="Lubbers R.J."/>
            <person name="Makela M.R."/>
            <person name="Barry K."/>
            <person name="Chovatia M."/>
            <person name="Clum A."/>
            <person name="Daum C."/>
            <person name="Haridas S."/>
            <person name="He G."/>
            <person name="LaButti K."/>
            <person name="Lipzen A."/>
            <person name="Mondo S."/>
            <person name="Riley R."/>
            <person name="Salamov A."/>
            <person name="Simmons B.A."/>
            <person name="Magnuson J.K."/>
            <person name="Henrissat B."/>
            <person name="Mortensen U.H."/>
            <person name="Larsen T.O."/>
            <person name="Devries R.P."/>
            <person name="Grigoriev I.V."/>
            <person name="Machida M."/>
            <person name="Baker S.E."/>
            <person name="Andersen M.R."/>
        </authorList>
    </citation>
    <scope>NUCLEOTIDE SEQUENCE [LARGE SCALE GENOMIC DNA]</scope>
    <source>
        <strain evidence="3 4">IBT 29228</strain>
    </source>
</reference>
<dbReference type="PROSITE" id="PS51186">
    <property type="entry name" value="GNAT"/>
    <property type="match status" value="1"/>
</dbReference>
<evidence type="ECO:0000256" key="1">
    <source>
        <dbReference type="SAM" id="MobiDB-lite"/>
    </source>
</evidence>
<dbReference type="Pfam" id="PF00583">
    <property type="entry name" value="Acetyltransf_1"/>
    <property type="match status" value="1"/>
</dbReference>
<dbReference type="Gene3D" id="3.40.630.30">
    <property type="match status" value="1"/>
</dbReference>
<feature type="domain" description="N-acetyltransferase" evidence="2">
    <location>
        <begin position="382"/>
        <end position="544"/>
    </location>
</feature>
<dbReference type="CDD" id="cd04301">
    <property type="entry name" value="NAT_SF"/>
    <property type="match status" value="1"/>
</dbReference>